<reference evidence="6 7" key="1">
    <citation type="submission" date="2019-03" db="EMBL/GenBank/DDBJ databases">
        <title>Arthrobacter sp. nov., an bacterium isolated from biocrust in Mu Us Desert.</title>
        <authorList>
            <person name="Lixiong L."/>
        </authorList>
    </citation>
    <scope>NUCLEOTIDE SEQUENCE [LARGE SCALE GENOMIC DNA]</scope>
    <source>
        <strain evidence="6 7">SLN-3</strain>
    </source>
</reference>
<dbReference type="RefSeq" id="WP_133404092.1">
    <property type="nucleotide sequence ID" value="NZ_SMTK01000003.1"/>
</dbReference>
<evidence type="ECO:0000256" key="4">
    <source>
        <dbReference type="PROSITE-ProRule" id="PRU00335"/>
    </source>
</evidence>
<dbReference type="PROSITE" id="PS50977">
    <property type="entry name" value="HTH_TETR_2"/>
    <property type="match status" value="1"/>
</dbReference>
<evidence type="ECO:0000256" key="3">
    <source>
        <dbReference type="ARBA" id="ARBA00023163"/>
    </source>
</evidence>
<protein>
    <submittedName>
        <fullName evidence="6">TetR/AcrR family transcriptional regulator</fullName>
    </submittedName>
</protein>
<gene>
    <name evidence="6" type="ORF">E2F48_11630</name>
</gene>
<evidence type="ECO:0000313" key="7">
    <source>
        <dbReference type="Proteomes" id="UP000295411"/>
    </source>
</evidence>
<dbReference type="Pfam" id="PF00440">
    <property type="entry name" value="TetR_N"/>
    <property type="match status" value="1"/>
</dbReference>
<keyword evidence="1" id="KW-0805">Transcription regulation</keyword>
<keyword evidence="7" id="KW-1185">Reference proteome</keyword>
<dbReference type="SUPFAM" id="SSF48498">
    <property type="entry name" value="Tetracyclin repressor-like, C-terminal domain"/>
    <property type="match status" value="1"/>
</dbReference>
<dbReference type="Pfam" id="PF16925">
    <property type="entry name" value="TetR_C_13"/>
    <property type="match status" value="1"/>
</dbReference>
<accession>A0A4R5TXH1</accession>
<sequence length="194" mass="21344">MHTKTDTRRSLLNAGQRTIAHKGWAAVGLTEILAVAGVPKGSFYHYFDSKEAFGEAMLDEYFIDYLAEIDEIFGRPGFSAAERLMQYWEFWRVTQSFEDCQGKCLAVKLGAEVADLSEPLRLALKSGTGAITGRLEKIIQAGLDDGSVTITDPVPVVAQTLYDLWLGASVMAKIQRTPAPMDNALTLTAQILNR</sequence>
<dbReference type="AlphaFoldDB" id="A0A4R5TXH1"/>
<dbReference type="InterPro" id="IPR011075">
    <property type="entry name" value="TetR_C"/>
</dbReference>
<dbReference type="PANTHER" id="PTHR47506:SF6">
    <property type="entry name" value="HTH-TYPE TRANSCRIPTIONAL REPRESSOR NEMR"/>
    <property type="match status" value="1"/>
</dbReference>
<evidence type="ECO:0000256" key="2">
    <source>
        <dbReference type="ARBA" id="ARBA00023125"/>
    </source>
</evidence>
<feature type="DNA-binding region" description="H-T-H motif" evidence="4">
    <location>
        <begin position="28"/>
        <end position="47"/>
    </location>
</feature>
<evidence type="ECO:0000313" key="6">
    <source>
        <dbReference type="EMBL" id="TDK25862.1"/>
    </source>
</evidence>
<dbReference type="InterPro" id="IPR001647">
    <property type="entry name" value="HTH_TetR"/>
</dbReference>
<dbReference type="InterPro" id="IPR009057">
    <property type="entry name" value="Homeodomain-like_sf"/>
</dbReference>
<feature type="domain" description="HTH tetR-type" evidence="5">
    <location>
        <begin position="5"/>
        <end position="65"/>
    </location>
</feature>
<dbReference type="EMBL" id="SMTK01000003">
    <property type="protein sequence ID" value="TDK25862.1"/>
    <property type="molecule type" value="Genomic_DNA"/>
</dbReference>
<dbReference type="PANTHER" id="PTHR47506">
    <property type="entry name" value="TRANSCRIPTIONAL REGULATORY PROTEIN"/>
    <property type="match status" value="1"/>
</dbReference>
<evidence type="ECO:0000256" key="1">
    <source>
        <dbReference type="ARBA" id="ARBA00023015"/>
    </source>
</evidence>
<dbReference type="Proteomes" id="UP000295411">
    <property type="component" value="Unassembled WGS sequence"/>
</dbReference>
<organism evidence="6 7">
    <name type="scientific">Arthrobacter crusticola</name>
    <dbReference type="NCBI Taxonomy" id="2547960"/>
    <lineage>
        <taxon>Bacteria</taxon>
        <taxon>Bacillati</taxon>
        <taxon>Actinomycetota</taxon>
        <taxon>Actinomycetes</taxon>
        <taxon>Micrococcales</taxon>
        <taxon>Micrococcaceae</taxon>
        <taxon>Arthrobacter</taxon>
    </lineage>
</organism>
<dbReference type="InterPro" id="IPR036271">
    <property type="entry name" value="Tet_transcr_reg_TetR-rel_C_sf"/>
</dbReference>
<dbReference type="Gene3D" id="1.10.357.10">
    <property type="entry name" value="Tetracycline Repressor, domain 2"/>
    <property type="match status" value="1"/>
</dbReference>
<dbReference type="OrthoDB" id="8701707at2"/>
<dbReference type="SUPFAM" id="SSF46689">
    <property type="entry name" value="Homeodomain-like"/>
    <property type="match status" value="1"/>
</dbReference>
<name>A0A4R5TXH1_9MICC</name>
<proteinExistence type="predicted"/>
<keyword evidence="2 4" id="KW-0238">DNA-binding</keyword>
<dbReference type="PRINTS" id="PR00455">
    <property type="entry name" value="HTHTETR"/>
</dbReference>
<comment type="caution">
    <text evidence="6">The sequence shown here is derived from an EMBL/GenBank/DDBJ whole genome shotgun (WGS) entry which is preliminary data.</text>
</comment>
<evidence type="ECO:0000259" key="5">
    <source>
        <dbReference type="PROSITE" id="PS50977"/>
    </source>
</evidence>
<dbReference type="GO" id="GO:0003677">
    <property type="term" value="F:DNA binding"/>
    <property type="evidence" value="ECO:0007669"/>
    <property type="project" value="UniProtKB-UniRule"/>
</dbReference>
<keyword evidence="3" id="KW-0804">Transcription</keyword>